<dbReference type="RefSeq" id="XP_020911870.1">
    <property type="nucleotide sequence ID" value="XM_021056211.2"/>
</dbReference>
<feature type="transmembrane region" description="Helical" evidence="6">
    <location>
        <begin position="83"/>
        <end position="104"/>
    </location>
</feature>
<keyword evidence="3 6" id="KW-0812">Transmembrane</keyword>
<evidence type="ECO:0000256" key="3">
    <source>
        <dbReference type="ARBA" id="ARBA00022692"/>
    </source>
</evidence>
<feature type="transmembrane region" description="Helical" evidence="6">
    <location>
        <begin position="216"/>
        <end position="238"/>
    </location>
</feature>
<dbReference type="GO" id="GO:0022857">
    <property type="term" value="F:transmembrane transporter activity"/>
    <property type="evidence" value="ECO:0007669"/>
    <property type="project" value="TreeGrafter"/>
</dbReference>
<dbReference type="EnsemblMetazoa" id="XM_021056211.2">
    <property type="protein sequence ID" value="XP_020911870.1"/>
    <property type="gene ID" value="LOC110249633"/>
</dbReference>
<feature type="transmembrane region" description="Helical" evidence="6">
    <location>
        <begin position="185"/>
        <end position="204"/>
    </location>
</feature>
<name>A0A913XYE5_EXADI</name>
<accession>A0A913XYE5</accession>
<dbReference type="OMA" id="WGRISIV"/>
<dbReference type="Gene3D" id="1.20.1250.20">
    <property type="entry name" value="MFS general substrate transporter like domains"/>
    <property type="match status" value="1"/>
</dbReference>
<dbReference type="InterPro" id="IPR036259">
    <property type="entry name" value="MFS_trans_sf"/>
</dbReference>
<evidence type="ECO:0000313" key="8">
    <source>
        <dbReference type="Proteomes" id="UP000887567"/>
    </source>
</evidence>
<evidence type="ECO:0008006" key="9">
    <source>
        <dbReference type="Google" id="ProtNLM"/>
    </source>
</evidence>
<protein>
    <recommendedName>
        <fullName evidence="9">Major facilitator superfamily (MFS) profile domain-containing protein</fullName>
    </recommendedName>
</protein>
<dbReference type="Proteomes" id="UP000887567">
    <property type="component" value="Unplaced"/>
</dbReference>
<evidence type="ECO:0000313" key="7">
    <source>
        <dbReference type="EnsemblMetazoa" id="XP_020911870.1"/>
    </source>
</evidence>
<sequence length="253" mass="27837">MIFIGGLLLAVLPLMWLLLPRKEYNIRHKQRHGLILFKKIISIPGVVMMCFSAYDCFIGITFFQPALEIHAKTFGFSQGGAALLFLCTSGAYTIGAPLAGFFLNKKPWGRISIVAGSLGAACGILFMGPAPFFAQVLPEKAVWLLVVSLFGRGLFNAWFFVSILPEMFNCCQEAGLHHSLQLDSMVSCLYTGFINLGSFVGPFAGGFMNNYLGFPWSTAIVSIFLAAKALVAAIFFAYNRRTSHTSYEKIEDK</sequence>
<feature type="transmembrane region" description="Helical" evidence="6">
    <location>
        <begin position="41"/>
        <end position="63"/>
    </location>
</feature>
<organism evidence="7 8">
    <name type="scientific">Exaiptasia diaphana</name>
    <name type="common">Tropical sea anemone</name>
    <name type="synonym">Aiptasia pulchella</name>
    <dbReference type="NCBI Taxonomy" id="2652724"/>
    <lineage>
        <taxon>Eukaryota</taxon>
        <taxon>Metazoa</taxon>
        <taxon>Cnidaria</taxon>
        <taxon>Anthozoa</taxon>
        <taxon>Hexacorallia</taxon>
        <taxon>Actiniaria</taxon>
        <taxon>Aiptasiidae</taxon>
        <taxon>Exaiptasia</taxon>
    </lineage>
</organism>
<dbReference type="PANTHER" id="PTHR23506">
    <property type="entry name" value="GH10249P"/>
    <property type="match status" value="1"/>
</dbReference>
<dbReference type="GeneID" id="110249633"/>
<keyword evidence="5 6" id="KW-0472">Membrane</keyword>
<feature type="transmembrane region" description="Helical" evidence="6">
    <location>
        <begin position="142"/>
        <end position="164"/>
    </location>
</feature>
<dbReference type="OrthoDB" id="5973527at2759"/>
<dbReference type="InterPro" id="IPR050930">
    <property type="entry name" value="MFS_Vesicular_Transporter"/>
</dbReference>
<keyword evidence="4 6" id="KW-1133">Transmembrane helix</keyword>
<evidence type="ECO:0000256" key="2">
    <source>
        <dbReference type="ARBA" id="ARBA00022448"/>
    </source>
</evidence>
<evidence type="ECO:0000256" key="6">
    <source>
        <dbReference type="SAM" id="Phobius"/>
    </source>
</evidence>
<feature type="transmembrane region" description="Helical" evidence="6">
    <location>
        <begin position="111"/>
        <end position="130"/>
    </location>
</feature>
<dbReference type="GO" id="GO:0016020">
    <property type="term" value="C:membrane"/>
    <property type="evidence" value="ECO:0007669"/>
    <property type="project" value="UniProtKB-SubCell"/>
</dbReference>
<evidence type="ECO:0000256" key="5">
    <source>
        <dbReference type="ARBA" id="ARBA00023136"/>
    </source>
</evidence>
<dbReference type="KEGG" id="epa:110249633"/>
<proteinExistence type="predicted"/>
<comment type="subcellular location">
    <subcellularLocation>
        <location evidence="1">Membrane</location>
        <topology evidence="1">Multi-pass membrane protein</topology>
    </subcellularLocation>
</comment>
<dbReference type="AlphaFoldDB" id="A0A913XYE5"/>
<evidence type="ECO:0000256" key="4">
    <source>
        <dbReference type="ARBA" id="ARBA00022989"/>
    </source>
</evidence>
<dbReference type="PANTHER" id="PTHR23506:SF26">
    <property type="entry name" value="MFS-TYPE TRANSPORTER SLC18B1"/>
    <property type="match status" value="1"/>
</dbReference>
<keyword evidence="2" id="KW-0813">Transport</keyword>
<feature type="transmembrane region" description="Helical" evidence="6">
    <location>
        <begin position="6"/>
        <end position="21"/>
    </location>
</feature>
<evidence type="ECO:0000256" key="1">
    <source>
        <dbReference type="ARBA" id="ARBA00004141"/>
    </source>
</evidence>
<reference evidence="7" key="1">
    <citation type="submission" date="2022-11" db="UniProtKB">
        <authorList>
            <consortium name="EnsemblMetazoa"/>
        </authorList>
    </citation>
    <scope>IDENTIFICATION</scope>
</reference>
<keyword evidence="8" id="KW-1185">Reference proteome</keyword>
<dbReference type="SUPFAM" id="SSF103473">
    <property type="entry name" value="MFS general substrate transporter"/>
    <property type="match status" value="1"/>
</dbReference>